<protein>
    <recommendedName>
        <fullName evidence="6">Helitron helicase-like domain-containing protein</fullName>
    </recommendedName>
</protein>
<feature type="domain" description="DUF6570" evidence="3">
    <location>
        <begin position="170"/>
        <end position="315"/>
    </location>
</feature>
<evidence type="ECO:0000259" key="3">
    <source>
        <dbReference type="Pfam" id="PF20209"/>
    </source>
</evidence>
<dbReference type="InterPro" id="IPR046700">
    <property type="entry name" value="DUF6570"/>
</dbReference>
<accession>A0A0C9YUJ0</accession>
<feature type="domain" description="Helitron helicase-like" evidence="2">
    <location>
        <begin position="474"/>
        <end position="696"/>
    </location>
</feature>
<evidence type="ECO:0008006" key="6">
    <source>
        <dbReference type="Google" id="ProtNLM"/>
    </source>
</evidence>
<keyword evidence="5" id="KW-1185">Reference proteome</keyword>
<evidence type="ECO:0000259" key="2">
    <source>
        <dbReference type="Pfam" id="PF14214"/>
    </source>
</evidence>
<evidence type="ECO:0000256" key="1">
    <source>
        <dbReference type="SAM" id="MobiDB-lite"/>
    </source>
</evidence>
<dbReference type="Pfam" id="PF14214">
    <property type="entry name" value="Helitron_like_N"/>
    <property type="match status" value="1"/>
</dbReference>
<feature type="region of interest" description="Disordered" evidence="1">
    <location>
        <begin position="1039"/>
        <end position="1065"/>
    </location>
</feature>
<feature type="compositionally biased region" description="Basic and acidic residues" evidence="1">
    <location>
        <begin position="32"/>
        <end position="51"/>
    </location>
</feature>
<dbReference type="Pfam" id="PF20209">
    <property type="entry name" value="DUF6570"/>
    <property type="match status" value="1"/>
</dbReference>
<reference evidence="5" key="2">
    <citation type="submission" date="2015-01" db="EMBL/GenBank/DDBJ databases">
        <title>Evolutionary Origins and Diversification of the Mycorrhizal Mutualists.</title>
        <authorList>
            <consortium name="DOE Joint Genome Institute"/>
            <consortium name="Mycorrhizal Genomics Consortium"/>
            <person name="Kohler A."/>
            <person name="Kuo A."/>
            <person name="Nagy L.G."/>
            <person name="Floudas D."/>
            <person name="Copeland A."/>
            <person name="Barry K.W."/>
            <person name="Cichocki N."/>
            <person name="Veneault-Fourrey C."/>
            <person name="LaButti K."/>
            <person name="Lindquist E.A."/>
            <person name="Lipzen A."/>
            <person name="Lundell T."/>
            <person name="Morin E."/>
            <person name="Murat C."/>
            <person name="Riley R."/>
            <person name="Ohm R."/>
            <person name="Sun H."/>
            <person name="Tunlid A."/>
            <person name="Henrissat B."/>
            <person name="Grigoriev I.V."/>
            <person name="Hibbett D.S."/>
            <person name="Martin F."/>
        </authorList>
    </citation>
    <scope>NUCLEOTIDE SEQUENCE [LARGE SCALE GENOMIC DNA]</scope>
    <source>
        <strain evidence="5">441</strain>
    </source>
</reference>
<evidence type="ECO:0000313" key="5">
    <source>
        <dbReference type="Proteomes" id="UP000054018"/>
    </source>
</evidence>
<dbReference type="EMBL" id="KN833967">
    <property type="protein sequence ID" value="KIK13897.1"/>
    <property type="molecule type" value="Genomic_DNA"/>
</dbReference>
<sequence length="1339" mass="152276">MDASSDVLEFLRGAGVQHAQGKLQRRGRKCKSPQEKDEANKVSRTEHRAEDDPPSTSEPMHTTGFLETPTSEELKDIYGAFYRAMGNDALASQTCGVCARECSVREDHMRSVKLVDIPNANQLRPKTVHPRHSLVNNMLLEPTAIHDIVGQRAVHVCGQCYSELLKPGDKSPCYALANQLWIGECPWVLQQLTFPEQLLIAQLYPRIYVFKLFPKRSGGVRQVSALQNAMRGNICTYDHNMDAILAMVHGNLMPQPPTILASLIAITFVGVGNLPKDWLRSMFRVRWHAVHEALHWLKEHNPKYYGEVQISNDHLGNLPEDDIPVEISSVIRQTEDVGIIEQESQGYIPEDENEVDSGDASMVNKVNATGAADVVPLQVSGTIDTEMTTITAQEMMVWGLSNLWEGGKEGAYAVRHGNRPVNDFGRPAKHRMPITEDISDKQTNFFERAYPCLYPYGEGGIERRQEVPLDFGEHIKWSLRYHDRRFRKHETYLFMCFGILQKRQALGSARVQMQCKTFQRDSHLLSTITVETMRQAQEEEDRNQPLTDPAIRLLHQHLYSTAGRVVGTDQSRYQLRSQIWATLIMLNPPSLWITINPCDLHDPIAQVFAGEHIDMDQFMRILGPTKDLRAENVAADPYAAAKFFHFMLRTIICTLFGITATPHQLLHEKGVFGTVNAYFGVMESQGWGSLHLHMLVWLKGAPSMEEMEDLLKRPSFRDRAKSFLHANIWAYVPRLESVETIRQIPNEVDIAYSRPPPPGSPGYEDLLDQFEQRVVRAKQLHTCEPRRCMVPGKNGGMVCKRRAPFATSEEDFIEENREWGVKRLHPYMNAWVPAVSINTRCNNDVKLLTNSRATTNLTFYITSYQTKKQGKHHNLSAVLAKGLAYHADWTLYMEDLRNQQHLLLFRLMHTINREQELAVPMIMSYLMGWGNMYRSHHYTPIYWSSFVATLLATYPCLSRRATGSACPNEESERLHPANEAGVAEAEDEGMDIITLMADDGGNVIPKCQVTDYTYRGDSMGGDNVLQFFLDSYEVNKEHRPISEDHTAPGPSATPLIRQGRGRPRHDRVDYQQLHPHFKEKQRMRRRENHHNLPNFIGRYFPTRDDLDQYTFYCASMLMLLKPWRNVAQDLKSPTQTWETAFQSFVSQAPQHIQHVLSGIQYFHQCERSAQEHQVSDSTKRTTATMDDCEEDVEQNTEASNNHRGNGGHITEEDLADVVASQTPIAEEIHARLALEAAKFAGIFSLQPLDCCIGVQPPQQKDVRCTQQTDLENLKRWKEQMSRDVEEQNTIADGVAMAPNHSQCSADVYAIEDVHIHAQGTLDHAVEMSEAALTPSENWT</sequence>
<dbReference type="OrthoDB" id="2801422at2759"/>
<organism evidence="4 5">
    <name type="scientific">Pisolithus microcarpus 441</name>
    <dbReference type="NCBI Taxonomy" id="765257"/>
    <lineage>
        <taxon>Eukaryota</taxon>
        <taxon>Fungi</taxon>
        <taxon>Dikarya</taxon>
        <taxon>Basidiomycota</taxon>
        <taxon>Agaricomycotina</taxon>
        <taxon>Agaricomycetes</taxon>
        <taxon>Agaricomycetidae</taxon>
        <taxon>Boletales</taxon>
        <taxon>Sclerodermatineae</taxon>
        <taxon>Pisolithaceae</taxon>
        <taxon>Pisolithus</taxon>
    </lineage>
</organism>
<dbReference type="InterPro" id="IPR025476">
    <property type="entry name" value="Helitron_helicase-like"/>
</dbReference>
<dbReference type="HOGENOM" id="CLU_001248_6_1_1"/>
<feature type="region of interest" description="Disordered" evidence="1">
    <location>
        <begin position="12"/>
        <end position="69"/>
    </location>
</feature>
<gene>
    <name evidence="4" type="ORF">PISMIDRAFT_17662</name>
</gene>
<dbReference type="STRING" id="765257.A0A0C9YUJ0"/>
<proteinExistence type="predicted"/>
<reference evidence="4 5" key="1">
    <citation type="submission" date="2014-04" db="EMBL/GenBank/DDBJ databases">
        <authorList>
            <consortium name="DOE Joint Genome Institute"/>
            <person name="Kuo A."/>
            <person name="Kohler A."/>
            <person name="Costa M.D."/>
            <person name="Nagy L.G."/>
            <person name="Floudas D."/>
            <person name="Copeland A."/>
            <person name="Barry K.W."/>
            <person name="Cichocki N."/>
            <person name="Veneault-Fourrey C."/>
            <person name="LaButti K."/>
            <person name="Lindquist E.A."/>
            <person name="Lipzen A."/>
            <person name="Lundell T."/>
            <person name="Morin E."/>
            <person name="Murat C."/>
            <person name="Sun H."/>
            <person name="Tunlid A."/>
            <person name="Henrissat B."/>
            <person name="Grigoriev I.V."/>
            <person name="Hibbett D.S."/>
            <person name="Martin F."/>
            <person name="Nordberg H.P."/>
            <person name="Cantor M.N."/>
            <person name="Hua S.X."/>
        </authorList>
    </citation>
    <scope>NUCLEOTIDE SEQUENCE [LARGE SCALE GENOMIC DNA]</scope>
    <source>
        <strain evidence="4 5">441</strain>
    </source>
</reference>
<name>A0A0C9YUJ0_9AGAM</name>
<dbReference type="Proteomes" id="UP000054018">
    <property type="component" value="Unassembled WGS sequence"/>
</dbReference>
<evidence type="ECO:0000313" key="4">
    <source>
        <dbReference type="EMBL" id="KIK13897.1"/>
    </source>
</evidence>